<dbReference type="InterPro" id="IPR036917">
    <property type="entry name" value="Orange_carotenoid-bd_N_sf"/>
</dbReference>
<dbReference type="Proteomes" id="UP000715781">
    <property type="component" value="Unassembled WGS sequence"/>
</dbReference>
<comment type="caution">
    <text evidence="3">The sequence shown here is derived from an EMBL/GenBank/DDBJ whole genome shotgun (WGS) entry which is preliminary data.</text>
</comment>
<name>A0A951UGH4_9NOST</name>
<keyword evidence="1" id="KW-0605">Phycobilisome</keyword>
<keyword evidence="1" id="KW-0472">Membrane</keyword>
<reference evidence="3" key="1">
    <citation type="submission" date="2021-05" db="EMBL/GenBank/DDBJ databases">
        <authorList>
            <person name="Pietrasiak N."/>
            <person name="Ward R."/>
            <person name="Stajich J.E."/>
            <person name="Kurbessoian T."/>
        </authorList>
    </citation>
    <scope>NUCLEOTIDE SEQUENCE</scope>
    <source>
        <strain evidence="3">JT2-VF2</strain>
    </source>
</reference>
<dbReference type="AlphaFoldDB" id="A0A951UGH4"/>
<evidence type="ECO:0000256" key="1">
    <source>
        <dbReference type="PROSITE-ProRule" id="PRU01109"/>
    </source>
</evidence>
<dbReference type="SUPFAM" id="SSF81930">
    <property type="entry name" value="Orange carotenoid protein, N-terminal domain"/>
    <property type="match status" value="1"/>
</dbReference>
<dbReference type="EMBL" id="JAHHHN010000006">
    <property type="protein sequence ID" value="MBW4562066.1"/>
    <property type="molecule type" value="Genomic_DNA"/>
</dbReference>
<protein>
    <submittedName>
        <fullName evidence="3">Orange carotenoid-binding protein</fullName>
    </submittedName>
</protein>
<sequence length="149" mass="16440">MTTTNTNFLEQAVSKFQNLNVDDRLTVLALLYTEVSDEVPAITLNDTPNEGNANLVGEIQKLPQAEQLLALRQLLSQDEVGEKTISTQEYAAMDADSKLAFWYQLAQNLGTSIIGVPDDYIPSEQAAEVLDLLDTPNLEALVNFLKQVL</sequence>
<dbReference type="GO" id="GO:0016037">
    <property type="term" value="P:light absorption"/>
    <property type="evidence" value="ECO:0007669"/>
    <property type="project" value="UniProtKB-UniRule"/>
</dbReference>
<keyword evidence="1" id="KW-0157">Chromophore</keyword>
<reference evidence="3" key="2">
    <citation type="journal article" date="2022" name="Microbiol. Resour. Announc.">
        <title>Metagenome Sequencing to Explore Phylogenomics of Terrestrial Cyanobacteria.</title>
        <authorList>
            <person name="Ward R.D."/>
            <person name="Stajich J.E."/>
            <person name="Johansen J.R."/>
            <person name="Huntemann M."/>
            <person name="Clum A."/>
            <person name="Foster B."/>
            <person name="Foster B."/>
            <person name="Roux S."/>
            <person name="Palaniappan K."/>
            <person name="Varghese N."/>
            <person name="Mukherjee S."/>
            <person name="Reddy T.B.K."/>
            <person name="Daum C."/>
            <person name="Copeland A."/>
            <person name="Chen I.A."/>
            <person name="Ivanova N.N."/>
            <person name="Kyrpides N.C."/>
            <person name="Shapiro N."/>
            <person name="Eloe-Fadrosh E.A."/>
            <person name="Pietrasiak N."/>
        </authorList>
    </citation>
    <scope>NUCLEOTIDE SEQUENCE</scope>
    <source>
        <strain evidence="3">JT2-VF2</strain>
    </source>
</reference>
<dbReference type="GO" id="GO:0030089">
    <property type="term" value="C:phycobilisome"/>
    <property type="evidence" value="ECO:0007669"/>
    <property type="project" value="UniProtKB-UniRule"/>
</dbReference>
<feature type="domain" description="OCP N-terminal" evidence="2">
    <location>
        <begin position="6"/>
        <end position="149"/>
    </location>
</feature>
<dbReference type="InterPro" id="IPR015233">
    <property type="entry name" value="Orange_carotenoid-bd_N"/>
</dbReference>
<dbReference type="PROSITE" id="PS51773">
    <property type="entry name" value="OCP_N"/>
    <property type="match status" value="1"/>
</dbReference>
<proteinExistence type="inferred from homology"/>
<gene>
    <name evidence="3" type="ORF">KME32_13105</name>
</gene>
<organism evidence="3 4">
    <name type="scientific">Mojavia pulchra JT2-VF2</name>
    <dbReference type="NCBI Taxonomy" id="287848"/>
    <lineage>
        <taxon>Bacteria</taxon>
        <taxon>Bacillati</taxon>
        <taxon>Cyanobacteriota</taxon>
        <taxon>Cyanophyceae</taxon>
        <taxon>Nostocales</taxon>
        <taxon>Nostocaceae</taxon>
    </lineage>
</organism>
<evidence type="ECO:0000313" key="4">
    <source>
        <dbReference type="Proteomes" id="UP000715781"/>
    </source>
</evidence>
<evidence type="ECO:0000259" key="2">
    <source>
        <dbReference type="PROSITE" id="PS51773"/>
    </source>
</evidence>
<accession>A0A951UGH4</accession>
<keyword evidence="1" id="KW-0793">Thylakoid</keyword>
<keyword evidence="1" id="KW-0042">Antenna complex</keyword>
<dbReference type="Gene3D" id="1.10.2090.10">
    <property type="entry name" value="Orange carotenoid-binding protein, N-terminal domain"/>
    <property type="match status" value="1"/>
</dbReference>
<comment type="similarity">
    <text evidence="1">Belongs to the orange carotenoid-binding protein family.</text>
</comment>
<dbReference type="GO" id="GO:0031404">
    <property type="term" value="F:chloride ion binding"/>
    <property type="evidence" value="ECO:0007669"/>
    <property type="project" value="InterPro"/>
</dbReference>
<dbReference type="Pfam" id="PF09150">
    <property type="entry name" value="Carot_N"/>
    <property type="match status" value="1"/>
</dbReference>
<evidence type="ECO:0000313" key="3">
    <source>
        <dbReference type="EMBL" id="MBW4562066.1"/>
    </source>
</evidence>